<dbReference type="SUPFAM" id="SSF47203">
    <property type="entry name" value="Acyl-CoA dehydrogenase C-terminal domain-like"/>
    <property type="match status" value="1"/>
</dbReference>
<keyword evidence="3 6" id="KW-0285">Flavoprotein</keyword>
<dbReference type="Pfam" id="PF02770">
    <property type="entry name" value="Acyl-CoA_dh_M"/>
    <property type="match status" value="1"/>
</dbReference>
<evidence type="ECO:0000259" key="9">
    <source>
        <dbReference type="Pfam" id="PF02771"/>
    </source>
</evidence>
<sequence length="389" mass="43540">MRFSDTVEEQRFRAELRAWLADAVRRHWGDDPITEARQDVQRLRDWSRLLHQAGWIGITWPHEYGGRGLPQSCQNIFYEELGRAGAPNHINTIGLNFVAPTIIEWGDQDQARRFLPPLLSGDEIWCQGFSEPGAGSDLANVRTRAVLDGEEWVVNGQKIWSSFAHLADMCILVVRTEEDVPSHRALTFLLLDMRTPGVTVRPLTQLTGAAEFNEVFLDDVRIPVSRGLGERGEGWRVIMTTLEHERGTLAMELAADFSRQLDRAVTHLRDNATAVPDHHVRRGVADAWVLVQELRYTNYRFRTEAGETGSPGPKGSVAKIAWSEGHQRLTALALESQGLASVLNGASAAESGYWQLERLRSRGNSIEGGTTEIQKNIIAERVLGLPRGR</sequence>
<name>A0ABP6XX18_9PSEU</name>
<dbReference type="SUPFAM" id="SSF56645">
    <property type="entry name" value="Acyl-CoA dehydrogenase NM domain-like"/>
    <property type="match status" value="1"/>
</dbReference>
<dbReference type="InterPro" id="IPR013786">
    <property type="entry name" value="AcylCoA_DH/ox_N"/>
</dbReference>
<organism evidence="10 11">
    <name type="scientific">Amycolatopsis ultiminotia</name>
    <dbReference type="NCBI Taxonomy" id="543629"/>
    <lineage>
        <taxon>Bacteria</taxon>
        <taxon>Bacillati</taxon>
        <taxon>Actinomycetota</taxon>
        <taxon>Actinomycetes</taxon>
        <taxon>Pseudonocardiales</taxon>
        <taxon>Pseudonocardiaceae</taxon>
        <taxon>Amycolatopsis</taxon>
    </lineage>
</organism>
<dbReference type="InterPro" id="IPR046373">
    <property type="entry name" value="Acyl-CoA_Oxase/DH_mid-dom_sf"/>
</dbReference>
<dbReference type="InterPro" id="IPR037069">
    <property type="entry name" value="AcylCoA_DH/ox_N_sf"/>
</dbReference>
<evidence type="ECO:0000256" key="1">
    <source>
        <dbReference type="ARBA" id="ARBA00001974"/>
    </source>
</evidence>
<dbReference type="EMBL" id="BAAAZN010000018">
    <property type="protein sequence ID" value="GAA3573483.1"/>
    <property type="molecule type" value="Genomic_DNA"/>
</dbReference>
<dbReference type="Gene3D" id="1.10.540.10">
    <property type="entry name" value="Acyl-CoA dehydrogenase/oxidase, N-terminal domain"/>
    <property type="match status" value="1"/>
</dbReference>
<keyword evidence="11" id="KW-1185">Reference proteome</keyword>
<feature type="domain" description="Acyl-CoA dehydrogenase/oxidase C-terminal" evidence="7">
    <location>
        <begin position="232"/>
        <end position="383"/>
    </location>
</feature>
<evidence type="ECO:0000259" key="8">
    <source>
        <dbReference type="Pfam" id="PF02770"/>
    </source>
</evidence>
<comment type="cofactor">
    <cofactor evidence="1 6">
        <name>FAD</name>
        <dbReference type="ChEBI" id="CHEBI:57692"/>
    </cofactor>
</comment>
<proteinExistence type="inferred from homology"/>
<dbReference type="Pfam" id="PF02771">
    <property type="entry name" value="Acyl-CoA_dh_N"/>
    <property type="match status" value="1"/>
</dbReference>
<evidence type="ECO:0000256" key="6">
    <source>
        <dbReference type="RuleBase" id="RU362125"/>
    </source>
</evidence>
<evidence type="ECO:0000259" key="7">
    <source>
        <dbReference type="Pfam" id="PF00441"/>
    </source>
</evidence>
<dbReference type="Gene3D" id="1.20.140.10">
    <property type="entry name" value="Butyryl-CoA Dehydrogenase, subunit A, domain 3"/>
    <property type="match status" value="1"/>
</dbReference>
<gene>
    <name evidence="10" type="ORF">GCM10022222_67300</name>
</gene>
<evidence type="ECO:0000256" key="5">
    <source>
        <dbReference type="ARBA" id="ARBA00023002"/>
    </source>
</evidence>
<dbReference type="Pfam" id="PF00441">
    <property type="entry name" value="Acyl-CoA_dh_1"/>
    <property type="match status" value="1"/>
</dbReference>
<feature type="domain" description="Acyl-CoA oxidase/dehydrogenase middle" evidence="8">
    <location>
        <begin position="126"/>
        <end position="220"/>
    </location>
</feature>
<evidence type="ECO:0000313" key="11">
    <source>
        <dbReference type="Proteomes" id="UP001500689"/>
    </source>
</evidence>
<dbReference type="Proteomes" id="UP001500689">
    <property type="component" value="Unassembled WGS sequence"/>
</dbReference>
<feature type="domain" description="Acyl-CoA dehydrogenase/oxidase N-terminal" evidence="9">
    <location>
        <begin position="7"/>
        <end position="122"/>
    </location>
</feature>
<dbReference type="InterPro" id="IPR006091">
    <property type="entry name" value="Acyl-CoA_Oxase/DH_mid-dom"/>
</dbReference>
<evidence type="ECO:0000313" key="10">
    <source>
        <dbReference type="EMBL" id="GAA3573483.1"/>
    </source>
</evidence>
<evidence type="ECO:0000256" key="4">
    <source>
        <dbReference type="ARBA" id="ARBA00022827"/>
    </source>
</evidence>
<dbReference type="Gene3D" id="2.40.110.10">
    <property type="entry name" value="Butyryl-CoA Dehydrogenase, subunit A, domain 2"/>
    <property type="match status" value="1"/>
</dbReference>
<keyword evidence="4 6" id="KW-0274">FAD</keyword>
<dbReference type="InterPro" id="IPR036250">
    <property type="entry name" value="AcylCo_DH-like_C"/>
</dbReference>
<evidence type="ECO:0000256" key="2">
    <source>
        <dbReference type="ARBA" id="ARBA00009347"/>
    </source>
</evidence>
<dbReference type="RefSeq" id="WP_344867170.1">
    <property type="nucleotide sequence ID" value="NZ_BAAAZN010000018.1"/>
</dbReference>
<comment type="similarity">
    <text evidence="2 6">Belongs to the acyl-CoA dehydrogenase family.</text>
</comment>
<reference evidence="11" key="1">
    <citation type="journal article" date="2019" name="Int. J. Syst. Evol. Microbiol.">
        <title>The Global Catalogue of Microorganisms (GCM) 10K type strain sequencing project: providing services to taxonomists for standard genome sequencing and annotation.</title>
        <authorList>
            <consortium name="The Broad Institute Genomics Platform"/>
            <consortium name="The Broad Institute Genome Sequencing Center for Infectious Disease"/>
            <person name="Wu L."/>
            <person name="Ma J."/>
        </authorList>
    </citation>
    <scope>NUCLEOTIDE SEQUENCE [LARGE SCALE GENOMIC DNA]</scope>
    <source>
        <strain evidence="11">JCM 16898</strain>
    </source>
</reference>
<dbReference type="PANTHER" id="PTHR43292">
    <property type="entry name" value="ACYL-COA DEHYDROGENASE"/>
    <property type="match status" value="1"/>
</dbReference>
<dbReference type="InterPro" id="IPR052161">
    <property type="entry name" value="Mycobact_Acyl-CoA_DH"/>
</dbReference>
<dbReference type="InterPro" id="IPR009100">
    <property type="entry name" value="AcylCoA_DH/oxidase_NM_dom_sf"/>
</dbReference>
<dbReference type="InterPro" id="IPR009075">
    <property type="entry name" value="AcylCo_DH/oxidase_C"/>
</dbReference>
<accession>A0ABP6XX18</accession>
<dbReference type="PANTHER" id="PTHR43292:SF4">
    <property type="entry name" value="ACYL-COA DEHYDROGENASE FADE34"/>
    <property type="match status" value="1"/>
</dbReference>
<protein>
    <submittedName>
        <fullName evidence="10">Acyl-CoA dehydrogenase</fullName>
    </submittedName>
</protein>
<comment type="caution">
    <text evidence="10">The sequence shown here is derived from an EMBL/GenBank/DDBJ whole genome shotgun (WGS) entry which is preliminary data.</text>
</comment>
<keyword evidence="5 6" id="KW-0560">Oxidoreductase</keyword>
<evidence type="ECO:0000256" key="3">
    <source>
        <dbReference type="ARBA" id="ARBA00022630"/>
    </source>
</evidence>